<keyword evidence="2" id="KW-1185">Reference proteome</keyword>
<dbReference type="Proteomes" id="UP000479639">
    <property type="component" value="Unassembled WGS sequence"/>
</dbReference>
<name>A0A7C8FNH6_9ACTN</name>
<sequence>MLKTLKTLDLQTRIMLIALSAGLVVCLVMMTVSPARSALVFQSDDYVAEIQQTHIGVTLTENGVDVDPDAKGVGKLLDQDAGWQIVNASTGAVEEFMAPGQVYREFLSVKNVSADMDEYVRLTVRKYWAAGENGEPQKSATLDPALIELVLDDEFDENWVRSDAECTDEREVYYYRPVLEKNTAAAPAVAGIRVSDAIKNVKQDYSNCYLALSAQVDSVQVNNAAAAAKSAWGVDVQALGLDQWSDETAGE</sequence>
<protein>
    <submittedName>
        <fullName evidence="1">Uncharacterized protein</fullName>
    </submittedName>
</protein>
<proteinExistence type="predicted"/>
<dbReference type="EMBL" id="WAJS01000022">
    <property type="protein sequence ID" value="KAB1645845.1"/>
    <property type="molecule type" value="Genomic_DNA"/>
</dbReference>
<evidence type="ECO:0000313" key="2">
    <source>
        <dbReference type="Proteomes" id="UP000479639"/>
    </source>
</evidence>
<gene>
    <name evidence="1" type="ORF">F8D48_07725</name>
</gene>
<reference evidence="1 2" key="1">
    <citation type="submission" date="2019-09" db="EMBL/GenBank/DDBJ databases">
        <title>Whole genome shotgun sequencing (WGS) of Ellagibacter isourolithinifaciens DSM 104140(T) and Adlercreutzia muris DSM 29508(T).</title>
        <authorList>
            <person name="Stoll D.A."/>
            <person name="Danylec N."/>
            <person name="Huch M."/>
        </authorList>
    </citation>
    <scope>NUCLEOTIDE SEQUENCE [LARGE SCALE GENOMIC DNA]</scope>
    <source>
        <strain evidence="1 2">DSM 29508</strain>
    </source>
</reference>
<comment type="caution">
    <text evidence="1">The sequence shown here is derived from an EMBL/GenBank/DDBJ whole genome shotgun (WGS) entry which is preliminary data.</text>
</comment>
<evidence type="ECO:0000313" key="1">
    <source>
        <dbReference type="EMBL" id="KAB1645845.1"/>
    </source>
</evidence>
<organism evidence="1 2">
    <name type="scientific">Adlercreutzia muris</name>
    <dbReference type="NCBI Taxonomy" id="1796610"/>
    <lineage>
        <taxon>Bacteria</taxon>
        <taxon>Bacillati</taxon>
        <taxon>Actinomycetota</taxon>
        <taxon>Coriobacteriia</taxon>
        <taxon>Eggerthellales</taxon>
        <taxon>Eggerthellaceae</taxon>
        <taxon>Adlercreutzia</taxon>
    </lineage>
</organism>
<dbReference type="RefSeq" id="WP_151430963.1">
    <property type="nucleotide sequence ID" value="NZ_JANJZI010000007.1"/>
</dbReference>
<accession>A0A7C8FNH6</accession>
<dbReference type="AlphaFoldDB" id="A0A7C8FNH6"/>